<keyword evidence="6" id="KW-0378">Hydrolase</keyword>
<dbReference type="EC" id="3.5.2.6" evidence="3"/>
<evidence type="ECO:0000313" key="6">
    <source>
        <dbReference type="EMBL" id="KDN54854.1"/>
    </source>
</evidence>
<dbReference type="InterPro" id="IPR045155">
    <property type="entry name" value="Beta-lactam_cat"/>
</dbReference>
<dbReference type="NCBIfam" id="NF033103">
    <property type="entry name" value="bla_class_A"/>
    <property type="match status" value="1"/>
</dbReference>
<keyword evidence="4" id="KW-0732">Signal</keyword>
<dbReference type="Pfam" id="PF13354">
    <property type="entry name" value="Beta-lactamase2"/>
    <property type="match status" value="1"/>
</dbReference>
<sequence>MTRLVCRTTLIVLLISSQAYTQSIDSLRHHIKKIAASTNAVVGVSIVGNNGVDTIAVNAKRHFPMQSVFKFHIAVTMLSEIDKGNFSLDQKIKIQKKDLVPGIYSPIREKYPEGTTLTIAEILKYMVSQSDNIGCDVLLRLLGGPQFVENYFLNNKFKDISIKINEEVMQNNWDLQFQNWTTPMAANQVLASFYSNSQKLLSKKSHDFIWKIMRETSTGLDQLKGKLPEGTVVAHKTGWSGRNKTTGITAAVNDVGVVFLPTGEHFFISIFITDSKEDKTADAKIIAAIAKAAWDYFLVKTK</sequence>
<dbReference type="EMBL" id="JNCA01000017">
    <property type="protein sequence ID" value="KDN54854.1"/>
    <property type="molecule type" value="Genomic_DNA"/>
</dbReference>
<reference evidence="6 7" key="1">
    <citation type="submission" date="2014-05" db="EMBL/GenBank/DDBJ databases">
        <title>Genome Sequence of Flavobacterium sp. EM1321.</title>
        <authorList>
            <person name="Shin S.-K."/>
            <person name="Yi H."/>
        </authorList>
    </citation>
    <scope>NUCLEOTIDE SEQUENCE [LARGE SCALE GENOMIC DNA]</scope>
    <source>
        <strain evidence="6 7">EM1321</strain>
    </source>
</reference>
<feature type="signal peptide" evidence="4">
    <location>
        <begin position="1"/>
        <end position="21"/>
    </location>
</feature>
<dbReference type="eggNOG" id="COG2367">
    <property type="taxonomic scope" value="Bacteria"/>
</dbReference>
<evidence type="ECO:0000256" key="3">
    <source>
        <dbReference type="ARBA" id="ARBA00012865"/>
    </source>
</evidence>
<dbReference type="GO" id="GO:0046677">
    <property type="term" value="P:response to antibiotic"/>
    <property type="evidence" value="ECO:0007669"/>
    <property type="project" value="InterPro"/>
</dbReference>
<dbReference type="InterPro" id="IPR012338">
    <property type="entry name" value="Beta-lactam/transpept-like"/>
</dbReference>
<dbReference type="PATRIC" id="fig|1492738.3.peg.1848"/>
<feature type="domain" description="Beta-lactamase class A catalytic" evidence="5">
    <location>
        <begin position="54"/>
        <end position="271"/>
    </location>
</feature>
<proteinExistence type="inferred from homology"/>
<dbReference type="SUPFAM" id="SSF56601">
    <property type="entry name" value="beta-lactamase/transpeptidase-like"/>
    <property type="match status" value="1"/>
</dbReference>
<evidence type="ECO:0000256" key="2">
    <source>
        <dbReference type="ARBA" id="ARBA00009009"/>
    </source>
</evidence>
<dbReference type="GO" id="GO:0030655">
    <property type="term" value="P:beta-lactam antibiotic catabolic process"/>
    <property type="evidence" value="ECO:0007669"/>
    <property type="project" value="InterPro"/>
</dbReference>
<organism evidence="6 7">
    <name type="scientific">Flavobacterium seoulense</name>
    <dbReference type="NCBI Taxonomy" id="1492738"/>
    <lineage>
        <taxon>Bacteria</taxon>
        <taxon>Pseudomonadati</taxon>
        <taxon>Bacteroidota</taxon>
        <taxon>Flavobacteriia</taxon>
        <taxon>Flavobacteriales</taxon>
        <taxon>Flavobacteriaceae</taxon>
        <taxon>Flavobacterium</taxon>
    </lineage>
</organism>
<dbReference type="PANTHER" id="PTHR35333:SF3">
    <property type="entry name" value="BETA-LACTAMASE-TYPE TRANSPEPTIDASE FOLD CONTAINING PROTEIN"/>
    <property type="match status" value="1"/>
</dbReference>
<name>A0A066WVB1_9FLAO</name>
<dbReference type="Gene3D" id="3.40.710.10">
    <property type="entry name" value="DD-peptidase/beta-lactamase superfamily"/>
    <property type="match status" value="1"/>
</dbReference>
<gene>
    <name evidence="6" type="ORF">FEM21_18590</name>
</gene>
<accession>A0A066WVB1</accession>
<comment type="caution">
    <text evidence="6">The sequence shown here is derived from an EMBL/GenBank/DDBJ whole genome shotgun (WGS) entry which is preliminary data.</text>
</comment>
<dbReference type="RefSeq" id="WP_035659782.1">
    <property type="nucleotide sequence ID" value="NZ_JNCA01000017.1"/>
</dbReference>
<keyword evidence="7" id="KW-1185">Reference proteome</keyword>
<feature type="chain" id="PRO_5001629486" description="beta-lactamase" evidence="4">
    <location>
        <begin position="22"/>
        <end position="302"/>
    </location>
</feature>
<dbReference type="OrthoDB" id="9772863at2"/>
<dbReference type="PANTHER" id="PTHR35333">
    <property type="entry name" value="BETA-LACTAMASE"/>
    <property type="match status" value="1"/>
</dbReference>
<dbReference type="GO" id="GO:0008800">
    <property type="term" value="F:beta-lactamase activity"/>
    <property type="evidence" value="ECO:0007669"/>
    <property type="project" value="UniProtKB-EC"/>
</dbReference>
<evidence type="ECO:0000313" key="7">
    <source>
        <dbReference type="Proteomes" id="UP000027064"/>
    </source>
</evidence>
<protein>
    <recommendedName>
        <fullName evidence="3">beta-lactamase</fullName>
        <ecNumber evidence="3">3.5.2.6</ecNumber>
    </recommendedName>
</protein>
<comment type="catalytic activity">
    <reaction evidence="1">
        <text>a beta-lactam + H2O = a substituted beta-amino acid</text>
        <dbReference type="Rhea" id="RHEA:20401"/>
        <dbReference type="ChEBI" id="CHEBI:15377"/>
        <dbReference type="ChEBI" id="CHEBI:35627"/>
        <dbReference type="ChEBI" id="CHEBI:140347"/>
        <dbReference type="EC" id="3.5.2.6"/>
    </reaction>
</comment>
<comment type="similarity">
    <text evidence="2">Belongs to the class-A beta-lactamase family.</text>
</comment>
<evidence type="ECO:0000256" key="4">
    <source>
        <dbReference type="SAM" id="SignalP"/>
    </source>
</evidence>
<dbReference type="InterPro" id="IPR000871">
    <property type="entry name" value="Beta-lactam_class-A"/>
</dbReference>
<dbReference type="AlphaFoldDB" id="A0A066WVB1"/>
<evidence type="ECO:0000259" key="5">
    <source>
        <dbReference type="Pfam" id="PF13354"/>
    </source>
</evidence>
<dbReference type="Proteomes" id="UP000027064">
    <property type="component" value="Unassembled WGS sequence"/>
</dbReference>
<dbReference type="NCBIfam" id="NF012099">
    <property type="entry name" value="SubclassA2"/>
    <property type="match status" value="1"/>
</dbReference>
<evidence type="ECO:0000256" key="1">
    <source>
        <dbReference type="ARBA" id="ARBA00001526"/>
    </source>
</evidence>
<dbReference type="STRING" id="1492738.FEM21_18590"/>